<comment type="caution">
    <text evidence="1">The sequence shown here is derived from an EMBL/GenBank/DDBJ whole genome shotgun (WGS) entry which is preliminary data.</text>
</comment>
<dbReference type="AlphaFoldDB" id="A0A9P5PJJ9"/>
<name>A0A9P5PJJ9_9AGAR</name>
<accession>A0A9P5PJJ9</accession>
<dbReference type="Proteomes" id="UP000772434">
    <property type="component" value="Unassembled WGS sequence"/>
</dbReference>
<evidence type="ECO:0000313" key="1">
    <source>
        <dbReference type="EMBL" id="KAF9063792.1"/>
    </source>
</evidence>
<dbReference type="EMBL" id="JADNRY010000138">
    <property type="protein sequence ID" value="KAF9063792.1"/>
    <property type="molecule type" value="Genomic_DNA"/>
</dbReference>
<dbReference type="Gene3D" id="3.30.559.10">
    <property type="entry name" value="Chloramphenicol acetyltransferase-like domain"/>
    <property type="match status" value="2"/>
</dbReference>
<sequence length="541" mass="60208">MSKLDFVVVPLSGIDQNVVHNVGITFGYVVKAVDVAALQKAAQHTADKWRLLAGRVEWDAARKTYQVRVPVSKSLPEDYASIKFTTTEFPSFSLNLPSLDEDSRQILDRPPLKYFRARTTPSSLNAYAAKRFPLMAIHVSLLQNCTCVGISFPHGVFDAIGMGMAIRGVSAALNNLEWTPPMLHASNINILEDTLSNLREADSMESALPSGLPNLTMALAPPTIMNLLSLWLSIAFEIMTKESEESGKPLVSKGDMLIAWLLKAAYLEEGCNTPNKISINSVFSMRQILSEINPEFEQYPHNAYTPIALPLIDIRSLSSMSLYELALRHRESLNERRNITYIQRVAKWWHSIGWGIVPLRRRKLDSWLFSNQVLSGIETLDLGSEQLGLWFWGTPVLPDHSVTINKFRDGGYLVKACTRTFEKRYEQNAPYALTEITGSSDEHQVCGRSSFGSVVMADPRNSAPLQSLTSDATTCLSHDLVLEKPTTKYSRCSLNVGAKASDESEDLTNQLVLQRCRQTFLLLLPASSSSHPFQVARDVGT</sequence>
<proteinExistence type="predicted"/>
<reference evidence="1" key="1">
    <citation type="submission" date="2020-11" db="EMBL/GenBank/DDBJ databases">
        <authorList>
            <consortium name="DOE Joint Genome Institute"/>
            <person name="Ahrendt S."/>
            <person name="Riley R."/>
            <person name="Andreopoulos W."/>
            <person name="Labutti K."/>
            <person name="Pangilinan J."/>
            <person name="Ruiz-Duenas F.J."/>
            <person name="Barrasa J.M."/>
            <person name="Sanchez-Garcia M."/>
            <person name="Camarero S."/>
            <person name="Miyauchi S."/>
            <person name="Serrano A."/>
            <person name="Linde D."/>
            <person name="Babiker R."/>
            <person name="Drula E."/>
            <person name="Ayuso-Fernandez I."/>
            <person name="Pacheco R."/>
            <person name="Padilla G."/>
            <person name="Ferreira P."/>
            <person name="Barriuso J."/>
            <person name="Kellner H."/>
            <person name="Castanera R."/>
            <person name="Alfaro M."/>
            <person name="Ramirez L."/>
            <person name="Pisabarro A.G."/>
            <person name="Kuo A."/>
            <person name="Tritt A."/>
            <person name="Lipzen A."/>
            <person name="He G."/>
            <person name="Yan M."/>
            <person name="Ng V."/>
            <person name="Cullen D."/>
            <person name="Martin F."/>
            <person name="Rosso M.-N."/>
            <person name="Henrissat B."/>
            <person name="Hibbett D."/>
            <person name="Martinez A.T."/>
            <person name="Grigoriev I.V."/>
        </authorList>
    </citation>
    <scope>NUCLEOTIDE SEQUENCE</scope>
    <source>
        <strain evidence="1">AH 40177</strain>
    </source>
</reference>
<protein>
    <submittedName>
        <fullName evidence="1">Uncharacterized protein</fullName>
    </submittedName>
</protein>
<keyword evidence="2" id="KW-1185">Reference proteome</keyword>
<dbReference type="OrthoDB" id="21502at2759"/>
<organism evidence="1 2">
    <name type="scientific">Rhodocollybia butyracea</name>
    <dbReference type="NCBI Taxonomy" id="206335"/>
    <lineage>
        <taxon>Eukaryota</taxon>
        <taxon>Fungi</taxon>
        <taxon>Dikarya</taxon>
        <taxon>Basidiomycota</taxon>
        <taxon>Agaricomycotina</taxon>
        <taxon>Agaricomycetes</taxon>
        <taxon>Agaricomycetidae</taxon>
        <taxon>Agaricales</taxon>
        <taxon>Marasmiineae</taxon>
        <taxon>Omphalotaceae</taxon>
        <taxon>Rhodocollybia</taxon>
    </lineage>
</organism>
<gene>
    <name evidence="1" type="ORF">BDP27DRAFT_1426538</name>
</gene>
<dbReference type="InterPro" id="IPR023213">
    <property type="entry name" value="CAT-like_dom_sf"/>
</dbReference>
<evidence type="ECO:0000313" key="2">
    <source>
        <dbReference type="Proteomes" id="UP000772434"/>
    </source>
</evidence>